<reference evidence="4 5" key="1">
    <citation type="submission" date="2019-06" db="EMBL/GenBank/DDBJ databases">
        <title>New taxonomy in bacterial strain CC-CFT640, isolated from vineyard.</title>
        <authorList>
            <person name="Lin S.-Y."/>
            <person name="Tsai C.-F."/>
            <person name="Young C.-C."/>
        </authorList>
    </citation>
    <scope>NUCLEOTIDE SEQUENCE [LARGE SCALE GENOMIC DNA]</scope>
    <source>
        <strain evidence="4 5">CC-CFT640</strain>
    </source>
</reference>
<dbReference type="GO" id="GO:0004519">
    <property type="term" value="F:endonuclease activity"/>
    <property type="evidence" value="ECO:0007669"/>
    <property type="project" value="InterPro"/>
</dbReference>
<evidence type="ECO:0000313" key="5">
    <source>
        <dbReference type="Proteomes" id="UP000321638"/>
    </source>
</evidence>
<dbReference type="InterPro" id="IPR051220">
    <property type="entry name" value="TFA_Chaperone"/>
</dbReference>
<proteinExistence type="inferred from homology"/>
<dbReference type="PANTHER" id="PTHR34413:SF2">
    <property type="entry name" value="PROPHAGE TAIL FIBER ASSEMBLY PROTEIN HOMOLOG TFAE-RELATED"/>
    <property type="match status" value="1"/>
</dbReference>
<feature type="compositionally biased region" description="Basic and acidic residues" evidence="1">
    <location>
        <begin position="707"/>
        <end position="716"/>
    </location>
</feature>
<feature type="compositionally biased region" description="Low complexity" evidence="1">
    <location>
        <begin position="683"/>
        <end position="694"/>
    </location>
</feature>
<keyword evidence="5" id="KW-1185">Reference proteome</keyword>
<feature type="compositionally biased region" description="Pro residues" evidence="1">
    <location>
        <begin position="672"/>
        <end position="682"/>
    </location>
</feature>
<feature type="region of interest" description="Disordered" evidence="1">
    <location>
        <begin position="667"/>
        <end position="716"/>
    </location>
</feature>
<protein>
    <submittedName>
        <fullName evidence="4">Terminase</fullName>
    </submittedName>
</protein>
<feature type="domain" description="Phage terminase large subunit GpA ATPase" evidence="2">
    <location>
        <begin position="63"/>
        <end position="307"/>
    </location>
</feature>
<sequence length="716" mass="79724">MSLMSWPYDQLAAPRPAASEIEGLEPALRVAAKALAIGLKPPRRRSVAEWAEAEREVSSESGSPFPGRWSNDTAPHLEEIMECLSLSHPAREVTVAKGAQLGVTECGLNLIGQIATEVPCTVLVTLPSLDTLKSYIKTKLMPMIEASPKVKAAVREQKSRDEDGSTTSLKKFAGGWISLTTASSSKGLQMISVRVYIAEEISEYPFDVDQRGDPLSLGDARTIFWSGREKKFRNSTPNIKGSCRVTQRYEAGDMRQRYVPCPHCGDYQVLRWERMVKEGQWRGMIPCLSCGVPIEQKHKRAIMARGKAVWLKTYPGDGHPGDVVKPEEIPTFRARPSNGRQPSFWISGLYSPVLTWFDIVDDWDAAKGIQSKEKKFVQQVLGEAWEEKGEAPDHERLLERRQADMQPRRIPPGALFLTGAADVQGNRIEWCVWAWGIGYTRWLIDKGIIEGDPHKPEVWRKLDEVTQRRYEDWRGEHWGIDAFGCDSGYATGMVYRWALRHAGTGRIFALDGRPGWKLPPLGTPQPIDINYEGRKLGAVMLWPVGTWDLKSELYRSLRNLLDGRDSETGEWPIGTAFFGENVDAAWLQQLTCEYLADEVTKDGYQVRIWRKPGGAANEAHDIAVYAAALAHHLADQMSAEAWHALAARRAAPVERVQGDLAQLWGASLAQPASPPPPDPPAPAETQQQPAPTEAPADDWLGASSDWLGDRGGDWLN</sequence>
<organism evidence="4 5">
    <name type="scientific">Vineibacter terrae</name>
    <dbReference type="NCBI Taxonomy" id="2586908"/>
    <lineage>
        <taxon>Bacteria</taxon>
        <taxon>Pseudomonadati</taxon>
        <taxon>Pseudomonadota</taxon>
        <taxon>Alphaproteobacteria</taxon>
        <taxon>Hyphomicrobiales</taxon>
        <taxon>Vineibacter</taxon>
    </lineage>
</organism>
<name>A0A5C8P8I7_9HYPH</name>
<gene>
    <name evidence="4" type="ORF">FHP25_35920</name>
</gene>
<feature type="domain" description="Terminase large subunit GpA endonuclease" evidence="3">
    <location>
        <begin position="342"/>
        <end position="634"/>
    </location>
</feature>
<dbReference type="HAMAP" id="MF_04144">
    <property type="entry name" value="TERL_LAMBDA"/>
    <property type="match status" value="1"/>
</dbReference>
<dbReference type="Pfam" id="PF05876">
    <property type="entry name" value="GpA_ATPase"/>
    <property type="match status" value="1"/>
</dbReference>
<evidence type="ECO:0000313" key="4">
    <source>
        <dbReference type="EMBL" id="TXL70112.1"/>
    </source>
</evidence>
<evidence type="ECO:0000259" key="3">
    <source>
        <dbReference type="Pfam" id="PF20454"/>
    </source>
</evidence>
<evidence type="ECO:0000259" key="2">
    <source>
        <dbReference type="Pfam" id="PF05876"/>
    </source>
</evidence>
<accession>A0A5C8P8I7</accession>
<dbReference type="GO" id="GO:0016887">
    <property type="term" value="F:ATP hydrolysis activity"/>
    <property type="evidence" value="ECO:0007669"/>
    <property type="project" value="InterPro"/>
</dbReference>
<comment type="caution">
    <text evidence="4">The sequence shown here is derived from an EMBL/GenBank/DDBJ whole genome shotgun (WGS) entry which is preliminary data.</text>
</comment>
<dbReference type="PANTHER" id="PTHR34413">
    <property type="entry name" value="PROPHAGE TAIL FIBER ASSEMBLY PROTEIN HOMOLOG TFAE-RELATED-RELATED"/>
    <property type="match status" value="1"/>
</dbReference>
<dbReference type="Pfam" id="PF20454">
    <property type="entry name" value="GpA_nuclease"/>
    <property type="match status" value="1"/>
</dbReference>
<evidence type="ECO:0000256" key="1">
    <source>
        <dbReference type="SAM" id="MobiDB-lite"/>
    </source>
</evidence>
<dbReference type="AlphaFoldDB" id="A0A5C8P8I7"/>
<dbReference type="GO" id="GO:0005524">
    <property type="term" value="F:ATP binding"/>
    <property type="evidence" value="ECO:0007669"/>
    <property type="project" value="InterPro"/>
</dbReference>
<dbReference type="OrthoDB" id="5181253at2"/>
<dbReference type="InterPro" id="IPR008866">
    <property type="entry name" value="Phage_lambda_GpA-like"/>
</dbReference>
<dbReference type="Proteomes" id="UP000321638">
    <property type="component" value="Unassembled WGS sequence"/>
</dbReference>
<dbReference type="InterPro" id="IPR046453">
    <property type="entry name" value="GpA_ATPase"/>
</dbReference>
<dbReference type="InterPro" id="IPR046454">
    <property type="entry name" value="GpA_endonuclease"/>
</dbReference>
<dbReference type="EMBL" id="VDUZ01000065">
    <property type="protein sequence ID" value="TXL70112.1"/>
    <property type="molecule type" value="Genomic_DNA"/>
</dbReference>